<organism evidence="2 3">
    <name type="scientific">Malus domestica</name>
    <name type="common">Apple</name>
    <name type="synonym">Pyrus malus</name>
    <dbReference type="NCBI Taxonomy" id="3750"/>
    <lineage>
        <taxon>Eukaryota</taxon>
        <taxon>Viridiplantae</taxon>
        <taxon>Streptophyta</taxon>
        <taxon>Embryophyta</taxon>
        <taxon>Tracheophyta</taxon>
        <taxon>Spermatophyta</taxon>
        <taxon>Magnoliopsida</taxon>
        <taxon>eudicotyledons</taxon>
        <taxon>Gunneridae</taxon>
        <taxon>Pentapetalae</taxon>
        <taxon>rosids</taxon>
        <taxon>fabids</taxon>
        <taxon>Rosales</taxon>
        <taxon>Rosaceae</taxon>
        <taxon>Amygdaloideae</taxon>
        <taxon>Maleae</taxon>
        <taxon>Malus</taxon>
    </lineage>
</organism>
<keyword evidence="3" id="KW-1185">Reference proteome</keyword>
<protein>
    <submittedName>
        <fullName evidence="2">Uncharacterized protein</fullName>
    </submittedName>
</protein>
<reference evidence="2 3" key="1">
    <citation type="submission" date="2018-10" db="EMBL/GenBank/DDBJ databases">
        <title>A high-quality apple genome assembly.</title>
        <authorList>
            <person name="Hu J."/>
        </authorList>
    </citation>
    <scope>NUCLEOTIDE SEQUENCE [LARGE SCALE GENOMIC DNA]</scope>
    <source>
        <strain evidence="3">cv. HFTH1</strain>
        <tissue evidence="2">Young leaf</tissue>
    </source>
</reference>
<feature type="region of interest" description="Disordered" evidence="1">
    <location>
        <begin position="123"/>
        <end position="146"/>
    </location>
</feature>
<dbReference type="AlphaFoldDB" id="A0A498J378"/>
<evidence type="ECO:0000313" key="2">
    <source>
        <dbReference type="EMBL" id="RXH88303.1"/>
    </source>
</evidence>
<proteinExistence type="predicted"/>
<gene>
    <name evidence="2" type="ORF">DVH24_042374</name>
</gene>
<evidence type="ECO:0000256" key="1">
    <source>
        <dbReference type="SAM" id="MobiDB-lite"/>
    </source>
</evidence>
<dbReference type="EMBL" id="RDQH01000336">
    <property type="protein sequence ID" value="RXH88303.1"/>
    <property type="molecule type" value="Genomic_DNA"/>
</dbReference>
<dbReference type="Proteomes" id="UP000290289">
    <property type="component" value="Chromosome 10"/>
</dbReference>
<comment type="caution">
    <text evidence="2">The sequence shown here is derived from an EMBL/GenBank/DDBJ whole genome shotgun (WGS) entry which is preliminary data.</text>
</comment>
<accession>A0A498J378</accession>
<name>A0A498J378_MALDO</name>
<sequence>MFPNFQCPRNILRTTMVDRSKSAKVPADHHRQNLTDLVEQIVQLRVGNILVKIPNCVAVDEVRVIDIAEDFDLVVNLAMHGSGSKKLMSYGGIGPGNWLEERLRTTMLTRYWRSEGMDRRGSWRKAVQSVPQKEKKKKDDPYTQPKPARFKQWHVALVCPMAFSHARYLYKSPHL</sequence>
<evidence type="ECO:0000313" key="3">
    <source>
        <dbReference type="Proteomes" id="UP000290289"/>
    </source>
</evidence>